<gene>
    <name evidence="1" type="ORF">LSAT_V11C800417760</name>
</gene>
<proteinExistence type="predicted"/>
<organism evidence="1 2">
    <name type="scientific">Lactuca sativa</name>
    <name type="common">Garden lettuce</name>
    <dbReference type="NCBI Taxonomy" id="4236"/>
    <lineage>
        <taxon>Eukaryota</taxon>
        <taxon>Viridiplantae</taxon>
        <taxon>Streptophyta</taxon>
        <taxon>Embryophyta</taxon>
        <taxon>Tracheophyta</taxon>
        <taxon>Spermatophyta</taxon>
        <taxon>Magnoliopsida</taxon>
        <taxon>eudicotyledons</taxon>
        <taxon>Gunneridae</taxon>
        <taxon>Pentapetalae</taxon>
        <taxon>asterids</taxon>
        <taxon>campanulids</taxon>
        <taxon>Asterales</taxon>
        <taxon>Asteraceae</taxon>
        <taxon>Cichorioideae</taxon>
        <taxon>Cichorieae</taxon>
        <taxon>Lactucinae</taxon>
        <taxon>Lactuca</taxon>
    </lineage>
</organism>
<dbReference type="AlphaFoldDB" id="A0A9R1USI6"/>
<evidence type="ECO:0000313" key="2">
    <source>
        <dbReference type="Proteomes" id="UP000235145"/>
    </source>
</evidence>
<evidence type="ECO:0000313" key="1">
    <source>
        <dbReference type="EMBL" id="KAJ0192153.1"/>
    </source>
</evidence>
<reference evidence="1 2" key="1">
    <citation type="journal article" date="2017" name="Nat. Commun.">
        <title>Genome assembly with in vitro proximity ligation data and whole-genome triplication in lettuce.</title>
        <authorList>
            <person name="Reyes-Chin-Wo S."/>
            <person name="Wang Z."/>
            <person name="Yang X."/>
            <person name="Kozik A."/>
            <person name="Arikit S."/>
            <person name="Song C."/>
            <person name="Xia L."/>
            <person name="Froenicke L."/>
            <person name="Lavelle D.O."/>
            <person name="Truco M.J."/>
            <person name="Xia R."/>
            <person name="Zhu S."/>
            <person name="Xu C."/>
            <person name="Xu H."/>
            <person name="Xu X."/>
            <person name="Cox K."/>
            <person name="Korf I."/>
            <person name="Meyers B.C."/>
            <person name="Michelmore R.W."/>
        </authorList>
    </citation>
    <scope>NUCLEOTIDE SEQUENCE [LARGE SCALE GENOMIC DNA]</scope>
    <source>
        <strain evidence="2">cv. Salinas</strain>
        <tissue evidence="1">Seedlings</tissue>
    </source>
</reference>
<comment type="caution">
    <text evidence="1">The sequence shown here is derived from an EMBL/GenBank/DDBJ whole genome shotgun (WGS) entry which is preliminary data.</text>
</comment>
<dbReference type="EMBL" id="NBSK02000008">
    <property type="protein sequence ID" value="KAJ0192153.1"/>
    <property type="molecule type" value="Genomic_DNA"/>
</dbReference>
<accession>A0A9R1USI6</accession>
<dbReference type="Proteomes" id="UP000235145">
    <property type="component" value="Unassembled WGS sequence"/>
</dbReference>
<name>A0A9R1USI6_LACSA</name>
<keyword evidence="2" id="KW-1185">Reference proteome</keyword>
<sequence>MYYCLKDRSLIDRLRELRDEDDYVRFLDAGFDDDDNQISIYIDDYHKPKLDWIKEEKAEKENSGTDEYEDDVDSVLSDDLLVDHEADDEDIEWPELVDPFLSQNNLIPEIGIGDEAIDKGIYGGELLTTIHKQPNVPSGMGCCASREQGNLDVVHRSST</sequence>
<protein>
    <submittedName>
        <fullName evidence="1">Uncharacterized protein</fullName>
    </submittedName>
</protein>